<feature type="domain" description="Tail spike TSP1/Gp66 N-terminal" evidence="3">
    <location>
        <begin position="52"/>
        <end position="103"/>
    </location>
</feature>
<sequence>MADLLPTVKISDLPNATESFEGDYLVVDQSDATRKSTWSDMFSRFGLMRLFSFQEGGTLVSPKDQVIDRSTNRIYQWTGAYPKLVPADSTPETTGGVGEGAWSANDPSLRGDLAGANGSTFIGGPAGTVAQSLDGFVTPAQFMGKYPTTTEAVTALAAYAKENKKAVLAWGWNLVLETSVYIDGVEWYGGSFNQTGGNRYMYLSNSTFRWVTFTGVCTRHYGGRLIITDSSWVNNTNTAAMLLQALPIEGTIDILDSDFRGCKYGILQQGTGALVTRARFARLNFNDLTGDAIECNVVQRHYKAGGLTIEDINIDNINNTDNSPNWGIGIGVAGQGPYGANASDDQYVSGIIIRNVKMRRVRQCIHFELCRDFKVENVEVYPDASVSNGTLLASGGVVCYGCKDYIIDGVRGEMVNGATRFIYFGWGVNQGTFAAPCRDFTLRNVRTHTGLVDIPVSAMDDWTNDVKVEDIECHTFKYRGLVSKLRLADIRCKQFDGIGDYEAGQGEAGGAMKRWAWCSAEIININSLDDNGVANGKFGQVGFDHLTTYGCNFDVVQHSKTNGNRGVILLNAGNIYISDNDDFPQGKEFVKGDIILKKTGGMFVVETGGSYIEPNDFIKATVVGSKTIECAADSSIRQPWTTRAFKSAGLQLTIPGAGPGGADLQTTVIRAPYQKGAWITPFYLDIADPIQTATPDNTALVSTNPVVYSERT</sequence>
<keyword evidence="2" id="KW-0946">Virion</keyword>
<dbReference type="GO" id="GO:0019058">
    <property type="term" value="P:viral life cycle"/>
    <property type="evidence" value="ECO:0007669"/>
    <property type="project" value="UniProtKB-ARBA"/>
</dbReference>
<dbReference type="InterPro" id="IPR011050">
    <property type="entry name" value="Pectin_lyase_fold/virulence"/>
</dbReference>
<organism evidence="4">
    <name type="scientific">Salmonella phage SalP219</name>
    <dbReference type="NCBI Taxonomy" id="3158864"/>
    <lineage>
        <taxon>Viruses</taxon>
        <taxon>Duplodnaviria</taxon>
        <taxon>Heunggongvirae</taxon>
        <taxon>Uroviricota</taxon>
        <taxon>Caudoviricetes</taxon>
        <taxon>Vequintavirinae</taxon>
        <taxon>Seunavirus</taxon>
    </lineage>
</organism>
<protein>
    <submittedName>
        <fullName evidence="4">Colanic acid degradation protein</fullName>
    </submittedName>
</protein>
<comment type="subcellular location">
    <subcellularLocation>
        <location evidence="1">Virion</location>
    </subcellularLocation>
</comment>
<accession>A0AAU7PIA2</accession>
<dbReference type="InterPro" id="IPR040775">
    <property type="entry name" value="Tail_spike_N"/>
</dbReference>
<name>A0AAU7PIA2_9CAUD</name>
<dbReference type="GO" id="GO:0051701">
    <property type="term" value="P:biological process involved in interaction with host"/>
    <property type="evidence" value="ECO:0007669"/>
    <property type="project" value="UniProtKB-ARBA"/>
</dbReference>
<dbReference type="GO" id="GO:0044423">
    <property type="term" value="C:virion component"/>
    <property type="evidence" value="ECO:0007669"/>
    <property type="project" value="UniProtKB-KW"/>
</dbReference>
<reference evidence="4" key="1">
    <citation type="submission" date="2024-04" db="EMBL/GenBank/DDBJ databases">
        <authorList>
            <person name="Jaglan A.B."/>
            <person name="Vashisth M."/>
            <person name="Anand T."/>
            <person name="Virmani N."/>
            <person name="Bera B."/>
            <person name="Vaid R."/>
        </authorList>
    </citation>
    <scope>NUCLEOTIDE SEQUENCE</scope>
</reference>
<proteinExistence type="predicted"/>
<dbReference type="Gene3D" id="2.10.10.80">
    <property type="match status" value="1"/>
</dbReference>
<evidence type="ECO:0000313" key="4">
    <source>
        <dbReference type="EMBL" id="XBS49895.1"/>
    </source>
</evidence>
<evidence type="ECO:0000256" key="1">
    <source>
        <dbReference type="ARBA" id="ARBA00004328"/>
    </source>
</evidence>
<dbReference type="SUPFAM" id="SSF51126">
    <property type="entry name" value="Pectin lyase-like"/>
    <property type="match status" value="1"/>
</dbReference>
<evidence type="ECO:0000259" key="3">
    <source>
        <dbReference type="Pfam" id="PF18668"/>
    </source>
</evidence>
<evidence type="ECO:0000256" key="2">
    <source>
        <dbReference type="ARBA" id="ARBA00022844"/>
    </source>
</evidence>
<dbReference type="EMBL" id="PP595732">
    <property type="protein sequence ID" value="XBS49895.1"/>
    <property type="molecule type" value="Genomic_DNA"/>
</dbReference>
<dbReference type="Pfam" id="PF18668">
    <property type="entry name" value="Tail_spike_N"/>
    <property type="match status" value="1"/>
</dbReference>